<evidence type="ECO:0000313" key="5">
    <source>
        <dbReference type="Proteomes" id="UP000825935"/>
    </source>
</evidence>
<dbReference type="GO" id="GO:0003729">
    <property type="term" value="F:mRNA binding"/>
    <property type="evidence" value="ECO:0007669"/>
    <property type="project" value="UniProtKB-ARBA"/>
</dbReference>
<dbReference type="GO" id="GO:0008270">
    <property type="term" value="F:zinc ion binding"/>
    <property type="evidence" value="ECO:0007669"/>
    <property type="project" value="InterPro"/>
</dbReference>
<dbReference type="AlphaFoldDB" id="A0A8T2RFZ2"/>
<protein>
    <recommendedName>
        <fullName evidence="3">DYW domain-containing protein</fullName>
    </recommendedName>
</protein>
<reference evidence="4 5" key="1">
    <citation type="submission" date="2021-08" db="EMBL/GenBank/DDBJ databases">
        <title>WGS assembly of Ceratopteris richardii.</title>
        <authorList>
            <person name="Marchant D.B."/>
            <person name="Chen G."/>
            <person name="Jenkins J."/>
            <person name="Shu S."/>
            <person name="Leebens-Mack J."/>
            <person name="Grimwood J."/>
            <person name="Schmutz J."/>
            <person name="Soltis P."/>
            <person name="Soltis D."/>
            <person name="Chen Z.-H."/>
        </authorList>
    </citation>
    <scope>NUCLEOTIDE SEQUENCE [LARGE SCALE GENOMIC DNA]</scope>
    <source>
        <strain evidence="4">Whitten #5841</strain>
        <tissue evidence="4">Leaf</tissue>
    </source>
</reference>
<dbReference type="Pfam" id="PF01535">
    <property type="entry name" value="PPR"/>
    <property type="match status" value="5"/>
</dbReference>
<feature type="repeat" description="PPR" evidence="2">
    <location>
        <begin position="620"/>
        <end position="654"/>
    </location>
</feature>
<feature type="repeat" description="PPR" evidence="2">
    <location>
        <begin position="318"/>
        <end position="352"/>
    </location>
</feature>
<evidence type="ECO:0000259" key="3">
    <source>
        <dbReference type="Pfam" id="PF14432"/>
    </source>
</evidence>
<feature type="repeat" description="PPR" evidence="2">
    <location>
        <begin position="721"/>
        <end position="755"/>
    </location>
</feature>
<dbReference type="FunFam" id="1.25.40.10:FF:000090">
    <property type="entry name" value="Pentatricopeptide repeat-containing protein, chloroplastic"/>
    <property type="match status" value="1"/>
</dbReference>
<dbReference type="NCBIfam" id="TIGR00756">
    <property type="entry name" value="PPR"/>
    <property type="match status" value="5"/>
</dbReference>
<feature type="repeat" description="PPR" evidence="2">
    <location>
        <begin position="822"/>
        <end position="856"/>
    </location>
</feature>
<evidence type="ECO:0000256" key="2">
    <source>
        <dbReference type="PROSITE-ProRule" id="PRU00708"/>
    </source>
</evidence>
<sequence length="1132" mass="125527">MISMEKPLYGSFAAGCAPWALHTAGASRLQGSTLIAATSVSGLSVQHVSKAVNEAVEVIGEKRNGAGDYDFVGLLQSFAEKQRIYVISDQRYSTNMNPDLSLLQRCAENKAEDSANKQGHVSHEHGHIMDSQSSLNNQVVDAVNEQGFSTYASVYTSLLQRCTENKSFAEGEQLHSWLVATGLESDSAVGAPLIRMYTFFGKTEEAWSVFSNLSKPNSFAWSAIISAYAKLGQIDEVFKLYTCMQNSTSELDGHGFTAVLQACSISSDIQWGRKVHNHIIESGWDKDIFVGSTLIDMYSSCRCVADAHAVFDRLPRGNLVTWSALMKGYAQLNQVNKVIEIYKQMRQQGLDPDEVTFIGILKASSSSVFGDAQQIHADIVERGFEQSLWVSNALIHFYVRCDDLVLASGIFNKMPEQGPVAYSTLMAGYTQCNQGHQALQLYERSQKHLVEADAAILVCTLKACISLTDLDYGERIHSCIIDCGFEDNMAIGSTVIDFYAKCGDLSDAQRHFLRLPTQNIVTWNALITGYSQQENKEMVLQLFDQLQAGGLSPDSVTLGAILKTCSNIGTLENSRCIHIDLVKRGLDVDNSISNALIDTYAKHGRIAEAHIIFNSLLNKDIVAWSSLIGGYIQHGQCDEAFQLFESVQLEGLRPDPVMFACILKACCSSRDLEQGRQLNAEIVCGGWEEDVFLGNALVDMYAKCGNLEDACRVLCKLEDRSTVGWNSLISGYLDHGDSQEALRLFKKMGAQGVDKNIVTYICCLKACSNLAALEHGRHIHRCMINEGYEMDVVAGSTLINMYSNCGSLEDAQILLQRLIRRNTVAWSALISGHAQHNEYYAALRCFQQMEEEGFKPDNIAFLCLLSACSGNPCLVDEGCRHFKSMLHDHHVQPSIEHYNSMVQIFGHADRLNLAEDLVETIPFQTNSTTWTSLLNACKRHGNVLLGRRCFDQLIRIDPENAAGHILMAGVYTQVGMLENARELEELRRHSNGWKKPAKAFIEIDNEVHSFVVGDQAHPRSSDIQGKIISLNMQMMKESYQPCTETVVDTVTFPDKAATLCGHSERLAIAFGLISTAQGTTIRVSKNLRMCLDCHQATKFISKLEMREIIVADTYCVHHFDDGECSCQYDHSL</sequence>
<dbReference type="InterPro" id="IPR046960">
    <property type="entry name" value="PPR_At4g14850-like_plant"/>
</dbReference>
<evidence type="ECO:0000256" key="1">
    <source>
        <dbReference type="ARBA" id="ARBA00022737"/>
    </source>
</evidence>
<dbReference type="PANTHER" id="PTHR47926">
    <property type="entry name" value="PENTATRICOPEPTIDE REPEAT-CONTAINING PROTEIN"/>
    <property type="match status" value="1"/>
</dbReference>
<feature type="repeat" description="PPR" evidence="2">
    <location>
        <begin position="217"/>
        <end position="251"/>
    </location>
</feature>
<comment type="caution">
    <text evidence="4">The sequence shown here is derived from an EMBL/GenBank/DDBJ whole genome shotgun (WGS) entry which is preliminary data.</text>
</comment>
<keyword evidence="5" id="KW-1185">Reference proteome</keyword>
<dbReference type="Pfam" id="PF13041">
    <property type="entry name" value="PPR_2"/>
    <property type="match status" value="5"/>
</dbReference>
<dbReference type="FunFam" id="1.25.40.10:FF:000073">
    <property type="entry name" value="Pentatricopeptide repeat-containing protein chloroplastic"/>
    <property type="match status" value="2"/>
</dbReference>
<dbReference type="FunFam" id="1.25.40.10:FF:000031">
    <property type="entry name" value="Pentatricopeptide repeat-containing protein mitochondrial"/>
    <property type="match status" value="1"/>
</dbReference>
<evidence type="ECO:0000313" key="4">
    <source>
        <dbReference type="EMBL" id="KAH7294647.1"/>
    </source>
</evidence>
<dbReference type="Pfam" id="PF14432">
    <property type="entry name" value="DYW_deaminase"/>
    <property type="match status" value="1"/>
</dbReference>
<organism evidence="4 5">
    <name type="scientific">Ceratopteris richardii</name>
    <name type="common">Triangle waterfern</name>
    <dbReference type="NCBI Taxonomy" id="49495"/>
    <lineage>
        <taxon>Eukaryota</taxon>
        <taxon>Viridiplantae</taxon>
        <taxon>Streptophyta</taxon>
        <taxon>Embryophyta</taxon>
        <taxon>Tracheophyta</taxon>
        <taxon>Polypodiopsida</taxon>
        <taxon>Polypodiidae</taxon>
        <taxon>Polypodiales</taxon>
        <taxon>Pteridineae</taxon>
        <taxon>Pteridaceae</taxon>
        <taxon>Parkerioideae</taxon>
        <taxon>Ceratopteris</taxon>
    </lineage>
</organism>
<dbReference type="InterPro" id="IPR032867">
    <property type="entry name" value="DYW_dom"/>
</dbReference>
<dbReference type="Gene3D" id="1.25.40.10">
    <property type="entry name" value="Tetratricopeptide repeat domain"/>
    <property type="match status" value="7"/>
</dbReference>
<dbReference type="InterPro" id="IPR011990">
    <property type="entry name" value="TPR-like_helical_dom_sf"/>
</dbReference>
<feature type="domain" description="DYW" evidence="3">
    <location>
        <begin position="1039"/>
        <end position="1127"/>
    </location>
</feature>
<dbReference type="FunFam" id="1.25.40.10:FF:000381">
    <property type="entry name" value="Pentatricopeptide repeat-containing protein"/>
    <property type="match status" value="1"/>
</dbReference>
<accession>A0A8T2RFZ2</accession>
<keyword evidence="1" id="KW-0677">Repeat</keyword>
<dbReference type="Proteomes" id="UP000825935">
    <property type="component" value="Chromosome 27"/>
</dbReference>
<feature type="repeat" description="PPR" evidence="2">
    <location>
        <begin position="519"/>
        <end position="553"/>
    </location>
</feature>
<proteinExistence type="predicted"/>
<dbReference type="OrthoDB" id="185373at2759"/>
<dbReference type="PROSITE" id="PS51375">
    <property type="entry name" value="PPR"/>
    <property type="match status" value="6"/>
</dbReference>
<dbReference type="PANTHER" id="PTHR47926:SF382">
    <property type="entry name" value="PENTACOTRIPEPTIDE-REPEAT REGION OF PRORP DOMAIN-CONTAINING PROTEIN"/>
    <property type="match status" value="1"/>
</dbReference>
<dbReference type="EMBL" id="CM035432">
    <property type="protein sequence ID" value="KAH7294647.1"/>
    <property type="molecule type" value="Genomic_DNA"/>
</dbReference>
<dbReference type="InterPro" id="IPR002885">
    <property type="entry name" value="PPR_rpt"/>
</dbReference>
<name>A0A8T2RFZ2_CERRI</name>
<dbReference type="GO" id="GO:0009451">
    <property type="term" value="P:RNA modification"/>
    <property type="evidence" value="ECO:0007669"/>
    <property type="project" value="InterPro"/>
</dbReference>
<dbReference type="SUPFAM" id="SSF48452">
    <property type="entry name" value="TPR-like"/>
    <property type="match status" value="1"/>
</dbReference>
<gene>
    <name evidence="4" type="ORF">KP509_27G011400</name>
</gene>